<evidence type="ECO:0008006" key="2">
    <source>
        <dbReference type="Google" id="ProtNLM"/>
    </source>
</evidence>
<proteinExistence type="predicted"/>
<protein>
    <recommendedName>
        <fullName evidence="2">Right handed beta helix domain-containing protein</fullName>
    </recommendedName>
</protein>
<dbReference type="AlphaFoldDB" id="X1VXP5"/>
<feature type="non-terminal residue" evidence="1">
    <location>
        <position position="1"/>
    </location>
</feature>
<evidence type="ECO:0000313" key="1">
    <source>
        <dbReference type="EMBL" id="GAJ16585.1"/>
    </source>
</evidence>
<comment type="caution">
    <text evidence="1">The sequence shown here is derived from an EMBL/GenBank/DDBJ whole genome shotgun (WGS) entry which is preliminary data.</text>
</comment>
<reference evidence="1" key="1">
    <citation type="journal article" date="2014" name="Front. Microbiol.">
        <title>High frequency of phylogenetically diverse reductive dehalogenase-homologous genes in deep subseafloor sedimentary metagenomes.</title>
        <authorList>
            <person name="Kawai M."/>
            <person name="Futagami T."/>
            <person name="Toyoda A."/>
            <person name="Takaki Y."/>
            <person name="Nishi S."/>
            <person name="Hori S."/>
            <person name="Arai W."/>
            <person name="Tsubouchi T."/>
            <person name="Morono Y."/>
            <person name="Uchiyama I."/>
            <person name="Ito T."/>
            <person name="Fujiyama A."/>
            <person name="Inagaki F."/>
            <person name="Takami H."/>
        </authorList>
    </citation>
    <scope>NUCLEOTIDE SEQUENCE</scope>
    <source>
        <strain evidence="1">Expedition CK06-06</strain>
    </source>
</reference>
<organism evidence="1">
    <name type="scientific">marine sediment metagenome</name>
    <dbReference type="NCBI Taxonomy" id="412755"/>
    <lineage>
        <taxon>unclassified sequences</taxon>
        <taxon>metagenomes</taxon>
        <taxon>ecological metagenomes</taxon>
    </lineage>
</organism>
<name>X1VXP5_9ZZZZ</name>
<accession>X1VXP5</accession>
<sequence>GNVFGYNYSFDVYDPNTRSPVDLALQGHYLNYNLFESNIIQEIGVANYGGPAGPGNTFFRNIIEIRHVTVSDHSHYQNIIGNVFSTDDQ</sequence>
<gene>
    <name evidence="1" type="ORF">S12H4_62084</name>
</gene>
<dbReference type="EMBL" id="BARW01041475">
    <property type="protein sequence ID" value="GAJ16585.1"/>
    <property type="molecule type" value="Genomic_DNA"/>
</dbReference>